<dbReference type="Pfam" id="PF00069">
    <property type="entry name" value="Pkinase"/>
    <property type="match status" value="1"/>
</dbReference>
<dbReference type="EC" id="2.7.11.1" evidence="1"/>
<reference evidence="11 12" key="1">
    <citation type="submission" date="2016-06" db="EMBL/GenBank/DDBJ databases">
        <authorList>
            <person name="Kjaerup R.B."/>
            <person name="Dalgaard T.S."/>
            <person name="Juul-Madsen H.R."/>
        </authorList>
    </citation>
    <scope>NUCLEOTIDE SEQUENCE [LARGE SCALE GENOMIC DNA]</scope>
    <source>
        <strain evidence="11 12">373-A1</strain>
    </source>
</reference>
<evidence type="ECO:0000313" key="12">
    <source>
        <dbReference type="Proteomes" id="UP000092714"/>
    </source>
</evidence>
<dbReference type="PANTHER" id="PTHR24363:SF0">
    <property type="entry name" value="SERINE_THREONINE KINASE LIKE DOMAIN CONTAINING 1"/>
    <property type="match status" value="1"/>
</dbReference>
<keyword evidence="9" id="KW-0472">Membrane</keyword>
<dbReference type="OrthoDB" id="9788659at2"/>
<keyword evidence="5" id="KW-0418">Kinase</keyword>
<dbReference type="AlphaFoldDB" id="A0A1B8RQI4"/>
<keyword evidence="6" id="KW-0067">ATP-binding</keyword>
<evidence type="ECO:0000256" key="3">
    <source>
        <dbReference type="ARBA" id="ARBA00022679"/>
    </source>
</evidence>
<proteinExistence type="predicted"/>
<dbReference type="Gene3D" id="1.10.510.10">
    <property type="entry name" value="Transferase(Phosphotransferase) domain 1"/>
    <property type="match status" value="1"/>
</dbReference>
<dbReference type="InterPro" id="IPR000719">
    <property type="entry name" value="Prot_kinase_dom"/>
</dbReference>
<feature type="domain" description="Protein kinase" evidence="10">
    <location>
        <begin position="14"/>
        <end position="260"/>
    </location>
</feature>
<evidence type="ECO:0000256" key="1">
    <source>
        <dbReference type="ARBA" id="ARBA00012513"/>
    </source>
</evidence>
<evidence type="ECO:0000256" key="8">
    <source>
        <dbReference type="ARBA" id="ARBA00048679"/>
    </source>
</evidence>
<evidence type="ECO:0000256" key="9">
    <source>
        <dbReference type="SAM" id="Phobius"/>
    </source>
</evidence>
<dbReference type="GO" id="GO:0004674">
    <property type="term" value="F:protein serine/threonine kinase activity"/>
    <property type="evidence" value="ECO:0007669"/>
    <property type="project" value="UniProtKB-KW"/>
</dbReference>
<dbReference type="PANTHER" id="PTHR24363">
    <property type="entry name" value="SERINE/THREONINE PROTEIN KINASE"/>
    <property type="match status" value="1"/>
</dbReference>
<keyword evidence="2" id="KW-0723">Serine/threonine-protein kinase</keyword>
<gene>
    <name evidence="11" type="ORF">CP373A1_06190</name>
</gene>
<dbReference type="PROSITE" id="PS50011">
    <property type="entry name" value="PROTEIN_KINASE_DOM"/>
    <property type="match status" value="1"/>
</dbReference>
<evidence type="ECO:0000256" key="5">
    <source>
        <dbReference type="ARBA" id="ARBA00022777"/>
    </source>
</evidence>
<feature type="transmembrane region" description="Helical" evidence="9">
    <location>
        <begin position="265"/>
        <end position="284"/>
    </location>
</feature>
<comment type="catalytic activity">
    <reaction evidence="8">
        <text>L-seryl-[protein] + ATP = O-phospho-L-seryl-[protein] + ADP + H(+)</text>
        <dbReference type="Rhea" id="RHEA:17989"/>
        <dbReference type="Rhea" id="RHEA-COMP:9863"/>
        <dbReference type="Rhea" id="RHEA-COMP:11604"/>
        <dbReference type="ChEBI" id="CHEBI:15378"/>
        <dbReference type="ChEBI" id="CHEBI:29999"/>
        <dbReference type="ChEBI" id="CHEBI:30616"/>
        <dbReference type="ChEBI" id="CHEBI:83421"/>
        <dbReference type="ChEBI" id="CHEBI:456216"/>
        <dbReference type="EC" id="2.7.11.1"/>
    </reaction>
</comment>
<keyword evidence="4" id="KW-0547">Nucleotide-binding</keyword>
<comment type="caution">
    <text evidence="11">The sequence shown here is derived from an EMBL/GenBank/DDBJ whole genome shotgun (WGS) entry which is preliminary data.</text>
</comment>
<accession>A0A1B8RQI4</accession>
<sequence>MEMNYNVGYKLSLYKELTVINESDKSKIELVQNIVDNKIYVKKTLSNYKKGVFKELQKIDNIGIPKVYEVIEDEMILYVIEEFINGKTLEEIQGEGVLSEDRVIEYGIKICEILDVLHNLSSPIIHRDIKPSNIIVDNNGIVKLIDFDVSRIHKSNENRDTQILGTEGYASPEQFGFNQTDSRSDIYSIGVLMNVLTTGKLPRDKKNDEKLAKVIEKCIKISPNERYKTCLELKEDLELCSGKQIKYRKSKMFIRNLPGFRRGKPSYILAASLWYIFLVFAIFIDIGTKSFSYIIGDISMVIALFGLTFLYGNYNNIQSMLPLLKGNNKSIRKVGVTIYTILIIIFAGMMLNIFQ</sequence>
<evidence type="ECO:0000259" key="10">
    <source>
        <dbReference type="PROSITE" id="PS50011"/>
    </source>
</evidence>
<evidence type="ECO:0000256" key="4">
    <source>
        <dbReference type="ARBA" id="ARBA00022741"/>
    </source>
</evidence>
<dbReference type="Proteomes" id="UP000092714">
    <property type="component" value="Unassembled WGS sequence"/>
</dbReference>
<dbReference type="SMART" id="SM00220">
    <property type="entry name" value="S_TKc"/>
    <property type="match status" value="1"/>
</dbReference>
<comment type="catalytic activity">
    <reaction evidence="7">
        <text>L-threonyl-[protein] + ATP = O-phospho-L-threonyl-[protein] + ADP + H(+)</text>
        <dbReference type="Rhea" id="RHEA:46608"/>
        <dbReference type="Rhea" id="RHEA-COMP:11060"/>
        <dbReference type="Rhea" id="RHEA-COMP:11605"/>
        <dbReference type="ChEBI" id="CHEBI:15378"/>
        <dbReference type="ChEBI" id="CHEBI:30013"/>
        <dbReference type="ChEBI" id="CHEBI:30616"/>
        <dbReference type="ChEBI" id="CHEBI:61977"/>
        <dbReference type="ChEBI" id="CHEBI:456216"/>
        <dbReference type="EC" id="2.7.11.1"/>
    </reaction>
</comment>
<dbReference type="InterPro" id="IPR011009">
    <property type="entry name" value="Kinase-like_dom_sf"/>
</dbReference>
<dbReference type="eggNOG" id="COG0515">
    <property type="taxonomic scope" value="Bacteria"/>
</dbReference>
<evidence type="ECO:0000256" key="7">
    <source>
        <dbReference type="ARBA" id="ARBA00047899"/>
    </source>
</evidence>
<name>A0A1B8RQI4_9CLOT</name>
<dbReference type="EMBL" id="MAPZ01000016">
    <property type="protein sequence ID" value="OBY11083.1"/>
    <property type="molecule type" value="Genomic_DNA"/>
</dbReference>
<protein>
    <recommendedName>
        <fullName evidence="1">non-specific serine/threonine protein kinase</fullName>
        <ecNumber evidence="1">2.7.11.1</ecNumber>
    </recommendedName>
</protein>
<evidence type="ECO:0000313" key="11">
    <source>
        <dbReference type="EMBL" id="OBY11083.1"/>
    </source>
</evidence>
<dbReference type="SUPFAM" id="SSF56112">
    <property type="entry name" value="Protein kinase-like (PK-like)"/>
    <property type="match status" value="1"/>
</dbReference>
<evidence type="ECO:0000256" key="6">
    <source>
        <dbReference type="ARBA" id="ARBA00022840"/>
    </source>
</evidence>
<organism evidence="11 12">
    <name type="scientific">Clostridium paraputrificum</name>
    <dbReference type="NCBI Taxonomy" id="29363"/>
    <lineage>
        <taxon>Bacteria</taxon>
        <taxon>Bacillati</taxon>
        <taxon>Bacillota</taxon>
        <taxon>Clostridia</taxon>
        <taxon>Eubacteriales</taxon>
        <taxon>Clostridiaceae</taxon>
        <taxon>Clostridium</taxon>
    </lineage>
</organism>
<evidence type="ECO:0000256" key="2">
    <source>
        <dbReference type="ARBA" id="ARBA00022527"/>
    </source>
</evidence>
<feature type="transmembrane region" description="Helical" evidence="9">
    <location>
        <begin position="290"/>
        <end position="314"/>
    </location>
</feature>
<feature type="transmembrane region" description="Helical" evidence="9">
    <location>
        <begin position="334"/>
        <end position="354"/>
    </location>
</feature>
<dbReference type="InterPro" id="IPR008271">
    <property type="entry name" value="Ser/Thr_kinase_AS"/>
</dbReference>
<dbReference type="CDD" id="cd14014">
    <property type="entry name" value="STKc_PknB_like"/>
    <property type="match status" value="1"/>
</dbReference>
<dbReference type="GO" id="GO:0005524">
    <property type="term" value="F:ATP binding"/>
    <property type="evidence" value="ECO:0007669"/>
    <property type="project" value="UniProtKB-KW"/>
</dbReference>
<keyword evidence="9" id="KW-0812">Transmembrane</keyword>
<dbReference type="PROSITE" id="PS00108">
    <property type="entry name" value="PROTEIN_KINASE_ST"/>
    <property type="match status" value="1"/>
</dbReference>
<keyword evidence="9" id="KW-1133">Transmembrane helix</keyword>
<keyword evidence="3" id="KW-0808">Transferase</keyword>
<keyword evidence="12" id="KW-1185">Reference proteome</keyword>